<feature type="domain" description="Large polyvalent protein associated" evidence="1">
    <location>
        <begin position="5"/>
        <end position="78"/>
    </location>
</feature>
<comment type="caution">
    <text evidence="2">The sequence shown here is derived from an EMBL/GenBank/DDBJ whole genome shotgun (WGS) entry which is preliminary data.</text>
</comment>
<dbReference type="Pfam" id="PF09388">
    <property type="entry name" value="SpoOE-like"/>
    <property type="match status" value="1"/>
</dbReference>
<evidence type="ECO:0000313" key="2">
    <source>
        <dbReference type="EMBL" id="PAD72854.1"/>
    </source>
</evidence>
<proteinExistence type="predicted"/>
<dbReference type="Proteomes" id="UP000215596">
    <property type="component" value="Unassembled WGS sequence"/>
</dbReference>
<dbReference type="Pfam" id="PF18847">
    <property type="entry name" value="LPD29"/>
    <property type="match status" value="1"/>
</dbReference>
<dbReference type="Gene3D" id="4.10.280.10">
    <property type="entry name" value="Helix-loop-helix DNA-binding domain"/>
    <property type="match status" value="1"/>
</dbReference>
<dbReference type="InterPro" id="IPR036638">
    <property type="entry name" value="HLH_DNA-bd_sf"/>
</dbReference>
<evidence type="ECO:0000313" key="3">
    <source>
        <dbReference type="Proteomes" id="UP000215596"/>
    </source>
</evidence>
<reference evidence="2 3" key="1">
    <citation type="submission" date="2017-07" db="EMBL/GenBank/DDBJ databases">
        <title>Isolation and whole genome analysis of endospore-forming bacteria from heroin.</title>
        <authorList>
            <person name="Kalinowski J."/>
            <person name="Ahrens B."/>
            <person name="Al-Dilaimi A."/>
            <person name="Winkler A."/>
            <person name="Wibberg D."/>
            <person name="Schleenbecker U."/>
            <person name="Ruckert C."/>
            <person name="Wolfel R."/>
            <person name="Grass G."/>
        </authorList>
    </citation>
    <scope>NUCLEOTIDE SEQUENCE [LARGE SCALE GENOMIC DNA]</scope>
    <source>
        <strain evidence="2 3">7537-G1</strain>
    </source>
</reference>
<dbReference type="GO" id="GO:0046983">
    <property type="term" value="F:protein dimerization activity"/>
    <property type="evidence" value="ECO:0007669"/>
    <property type="project" value="InterPro"/>
</dbReference>
<dbReference type="AlphaFoldDB" id="A0A268EIF1"/>
<dbReference type="OrthoDB" id="2665349at2"/>
<name>A0A268EIF1_9BACL</name>
<sequence length="238" mass="27925">MIHIPGKETKKHISEALKIVFPGVKFSFRSSFDSVEVYWTDGPLPDEVERVLNRFESYTWVLDKTDYKRATGYEWKGQVYLGPEFLLASRTLSEDRRNILFLESKESWGQLKVFERYEIERDLIRQGILDGVSPRHCPDLMADKPVIDNRKKVENQVIPFPERRSEQREEVIEVNPIDEEIKQVSEEIEELRSELIRVASGIELIHKDVVSMSQSLDKLIVRFMQLKEKKSKKPTTDQ</sequence>
<dbReference type="InterPro" id="IPR037208">
    <property type="entry name" value="Spo0E-like_sf"/>
</dbReference>
<gene>
    <name evidence="2" type="ORF">CHH67_21340</name>
</gene>
<dbReference type="InterPro" id="IPR018540">
    <property type="entry name" value="Spo0E-like"/>
</dbReference>
<dbReference type="GO" id="GO:0043937">
    <property type="term" value="P:regulation of sporulation"/>
    <property type="evidence" value="ECO:0007669"/>
    <property type="project" value="InterPro"/>
</dbReference>
<dbReference type="InterPro" id="IPR041311">
    <property type="entry name" value="LPD29"/>
</dbReference>
<dbReference type="SUPFAM" id="SSF140500">
    <property type="entry name" value="BAS1536-like"/>
    <property type="match status" value="1"/>
</dbReference>
<organism evidence="2 3">
    <name type="scientific">Paenibacillus campinasensis</name>
    <dbReference type="NCBI Taxonomy" id="66347"/>
    <lineage>
        <taxon>Bacteria</taxon>
        <taxon>Bacillati</taxon>
        <taxon>Bacillota</taxon>
        <taxon>Bacilli</taxon>
        <taxon>Bacillales</taxon>
        <taxon>Paenibacillaceae</taxon>
        <taxon>Paenibacillus</taxon>
    </lineage>
</organism>
<dbReference type="EMBL" id="NPBY01000074">
    <property type="protein sequence ID" value="PAD72854.1"/>
    <property type="molecule type" value="Genomic_DNA"/>
</dbReference>
<evidence type="ECO:0000259" key="1">
    <source>
        <dbReference type="Pfam" id="PF18847"/>
    </source>
</evidence>
<dbReference type="RefSeq" id="WP_095267404.1">
    <property type="nucleotide sequence ID" value="NZ_NPBY01000074.1"/>
</dbReference>
<accession>A0A268EIF1</accession>
<protein>
    <recommendedName>
        <fullName evidence="1">Large polyvalent protein associated domain-containing protein</fullName>
    </recommendedName>
</protein>